<name>A0A918TZK3_9BACT</name>
<keyword evidence="2" id="KW-1185">Reference proteome</keyword>
<dbReference type="Proteomes" id="UP000644507">
    <property type="component" value="Unassembled WGS sequence"/>
</dbReference>
<dbReference type="AlphaFoldDB" id="A0A918TZK3"/>
<reference evidence="1" key="1">
    <citation type="journal article" date="2014" name="Int. J. Syst. Evol. Microbiol.">
        <title>Complete genome sequence of Corynebacterium casei LMG S-19264T (=DSM 44701T), isolated from a smear-ripened cheese.</title>
        <authorList>
            <consortium name="US DOE Joint Genome Institute (JGI-PGF)"/>
            <person name="Walter F."/>
            <person name="Albersmeier A."/>
            <person name="Kalinowski J."/>
            <person name="Ruckert C."/>
        </authorList>
    </citation>
    <scope>NUCLEOTIDE SEQUENCE</scope>
    <source>
        <strain evidence="1">KCTC 12988</strain>
    </source>
</reference>
<protein>
    <recommendedName>
        <fullName evidence="3">Lipocalin-like domain-containing protein</fullName>
    </recommendedName>
</protein>
<dbReference type="PROSITE" id="PS51257">
    <property type="entry name" value="PROKAR_LIPOPROTEIN"/>
    <property type="match status" value="1"/>
</dbReference>
<organism evidence="1 2">
    <name type="scientific">Roseibacillus persicicus</name>
    <dbReference type="NCBI Taxonomy" id="454148"/>
    <lineage>
        <taxon>Bacteria</taxon>
        <taxon>Pseudomonadati</taxon>
        <taxon>Verrucomicrobiota</taxon>
        <taxon>Verrucomicrobiia</taxon>
        <taxon>Verrucomicrobiales</taxon>
        <taxon>Verrucomicrobiaceae</taxon>
        <taxon>Roseibacillus</taxon>
    </lineage>
</organism>
<comment type="caution">
    <text evidence="1">The sequence shown here is derived from an EMBL/GenBank/DDBJ whole genome shotgun (WGS) entry which is preliminary data.</text>
</comment>
<proteinExistence type="predicted"/>
<reference evidence="1" key="2">
    <citation type="submission" date="2020-09" db="EMBL/GenBank/DDBJ databases">
        <authorList>
            <person name="Sun Q."/>
            <person name="Kim S."/>
        </authorList>
    </citation>
    <scope>NUCLEOTIDE SEQUENCE</scope>
    <source>
        <strain evidence="1">KCTC 12988</strain>
    </source>
</reference>
<gene>
    <name evidence="1" type="ORF">GCM10007100_40280</name>
</gene>
<dbReference type="RefSeq" id="WP_189574635.1">
    <property type="nucleotide sequence ID" value="NZ_BMXI01000040.1"/>
</dbReference>
<accession>A0A918TZK3</accession>
<sequence>MSRKIWQVYLLSILVTASCEKTSSVPEPYSLIVGEWSLVSTKKMGEIRMDDGREFTPDPPQAFVTSFPSDAAILDFQGFGGIGGVSQLSLNIHPEQPGTIVGNNGLYYCSFNTKAMPPEMNLRVFPNGWQSESLLELATYELTKASGD</sequence>
<evidence type="ECO:0008006" key="3">
    <source>
        <dbReference type="Google" id="ProtNLM"/>
    </source>
</evidence>
<dbReference type="EMBL" id="BMXI01000040">
    <property type="protein sequence ID" value="GHC68162.1"/>
    <property type="molecule type" value="Genomic_DNA"/>
</dbReference>
<evidence type="ECO:0000313" key="1">
    <source>
        <dbReference type="EMBL" id="GHC68162.1"/>
    </source>
</evidence>
<evidence type="ECO:0000313" key="2">
    <source>
        <dbReference type="Proteomes" id="UP000644507"/>
    </source>
</evidence>